<dbReference type="PANTHER" id="PTHR23118:SF42">
    <property type="entry name" value="ATP-CITRATE SYNTHASE"/>
    <property type="match status" value="1"/>
</dbReference>
<feature type="compositionally biased region" description="Low complexity" evidence="14">
    <location>
        <begin position="181"/>
        <end position="196"/>
    </location>
</feature>
<feature type="region of interest" description="Disordered" evidence="14">
    <location>
        <begin position="181"/>
        <end position="216"/>
    </location>
</feature>
<evidence type="ECO:0000256" key="6">
    <source>
        <dbReference type="ARBA" id="ARBA00022553"/>
    </source>
</evidence>
<dbReference type="InterPro" id="IPR003781">
    <property type="entry name" value="CoA-bd"/>
</dbReference>
<dbReference type="GeneTree" id="ENSGT00940000154881"/>
<dbReference type="PROSITE" id="PS00399">
    <property type="entry name" value="SUCCINYL_COA_LIG_2"/>
    <property type="match status" value="1"/>
</dbReference>
<dbReference type="InterPro" id="IPR002020">
    <property type="entry name" value="Citrate_synthase"/>
</dbReference>
<dbReference type="SUPFAM" id="SSF56059">
    <property type="entry name" value="Glutathione synthetase ATP-binding domain-like"/>
    <property type="match status" value="1"/>
</dbReference>
<sequence>MSAKAISEQTGKELLYKYICTTSAIQNRFKYARVTPDTDWSHLLQDHPWLISQQLVVKPDQLIKRRGKLGLVGVNLNLDGVKSWLKTRLGKEITGIVRAIRDYQGPLKEHEVTIFVRRGGPNYQEGLRVMGEVGKTTGIPIHVFGTETHMTAIVGMALGYRPIPNQPPTAAHTANFLLNASGSSSTPAPSRTASFSESKADEVAPAKKAKPATTQGKATTLFSRHTKAIVWGMQTRAVQGMLDFDYICSRDEPSVAAMVYPFTGDHKQKFYWGHKEILIPVFKNMADAMKKHPEVDVLINFASLRSAYDSTMETMNYAQIRTIAIIAEGIPEALTRKLIKKADEKGVTIIGPATVGGIKPGCFKIGNTGGMLDNILASKLYRPGSVAYVSRSGGMSNELNNIISRTTDGVYEGVAIGGDRYPGSTFMDHVLRYQDTPGVKMIVVLGEIGGTEEYKICQSVKEGRITKPVVCWCIGTCATMFSSEVQFGHAGACANQASETAVAKNQALKEAGVFVPWSFDELGEIIQNVYEDLVAKGVIVPAQEVPPPTVPMDYSWARELGLIRKPASFMTSICDERGQELIYAGMPITEVFKEEMGIGGVLGLLWFQRRLPKYSCQFIEMCLMVTADHGPAVSGAHNTIICARAGKDLVSSLTSGLLTIINNPDMRVQILKDYVKQHFPATPLLDYALEVEKITTSKKPNLILNVDGFIGAAFVDMLRNCGSFTREEADEYIDIGALNGIFVLGRSMGFIGHYLDQKRLKQGLYRHPWDDISYVLPEHMSM</sequence>
<dbReference type="InterPro" id="IPR005811">
    <property type="entry name" value="SUCC_ACL_C"/>
</dbReference>
<dbReference type="AlphaFoldDB" id="A0A5F8H227"/>
<dbReference type="InterPro" id="IPR016102">
    <property type="entry name" value="Succinyl-CoA_synth-like"/>
</dbReference>
<dbReference type="InterPro" id="IPR033847">
    <property type="entry name" value="Citrt_syn/SCS-alpha_CS"/>
</dbReference>
<dbReference type="Gene3D" id="3.40.50.261">
    <property type="entry name" value="Succinyl-CoA synthetase domains"/>
    <property type="match status" value="1"/>
</dbReference>
<keyword evidence="17" id="KW-1185">Reference proteome</keyword>
<dbReference type="Ensembl" id="ENSMODT00000054732.1">
    <property type="protein sequence ID" value="ENSMODP00000053965.1"/>
    <property type="gene ID" value="ENSMODG00000014738.4"/>
</dbReference>
<dbReference type="EC" id="2.3.3.8" evidence="2"/>
<dbReference type="GO" id="GO:0003878">
    <property type="term" value="F:ATP citrate synthase activity"/>
    <property type="evidence" value="ECO:0007669"/>
    <property type="project" value="UniProtKB-EC"/>
</dbReference>
<feature type="domain" description="CoA-binding" evidence="15">
    <location>
        <begin position="221"/>
        <end position="330"/>
    </location>
</feature>
<evidence type="ECO:0000256" key="13">
    <source>
        <dbReference type="ARBA" id="ARBA00048669"/>
    </source>
</evidence>
<dbReference type="Pfam" id="PF02629">
    <property type="entry name" value="CoA_binding"/>
    <property type="match status" value="1"/>
</dbReference>
<evidence type="ECO:0000256" key="7">
    <source>
        <dbReference type="ARBA" id="ARBA00022679"/>
    </source>
</evidence>
<keyword evidence="6" id="KW-0597">Phosphoprotein</keyword>
<evidence type="ECO:0000256" key="1">
    <source>
        <dbReference type="ARBA" id="ARBA00004496"/>
    </source>
</evidence>
<name>A0A5F8H227_MONDO</name>
<dbReference type="Proteomes" id="UP000002280">
    <property type="component" value="Chromosome 2"/>
</dbReference>
<evidence type="ECO:0000256" key="5">
    <source>
        <dbReference type="ARBA" id="ARBA00022516"/>
    </source>
</evidence>
<reference evidence="16 17" key="1">
    <citation type="journal article" date="2007" name="Nature">
        <title>Genome of the marsupial Monodelphis domestica reveals innovation in non-coding sequences.</title>
        <authorList>
            <person name="Mikkelsen T.S."/>
            <person name="Wakefield M.J."/>
            <person name="Aken B."/>
            <person name="Amemiya C.T."/>
            <person name="Chang J.L."/>
            <person name="Duke S."/>
            <person name="Garber M."/>
            <person name="Gentles A.J."/>
            <person name="Goodstadt L."/>
            <person name="Heger A."/>
            <person name="Jurka J."/>
            <person name="Kamal M."/>
            <person name="Mauceli E."/>
            <person name="Searle S.M."/>
            <person name="Sharpe T."/>
            <person name="Baker M.L."/>
            <person name="Batzer M.A."/>
            <person name="Benos P.V."/>
            <person name="Belov K."/>
            <person name="Clamp M."/>
            <person name="Cook A."/>
            <person name="Cuff J."/>
            <person name="Das R."/>
            <person name="Davidow L."/>
            <person name="Deakin J.E."/>
            <person name="Fazzari M.J."/>
            <person name="Glass J.L."/>
            <person name="Grabherr M."/>
            <person name="Greally J.M."/>
            <person name="Gu W."/>
            <person name="Hore T.A."/>
            <person name="Huttley G.A."/>
            <person name="Kleber M."/>
            <person name="Jirtle R.L."/>
            <person name="Koina E."/>
            <person name="Lee J.T."/>
            <person name="Mahony S."/>
            <person name="Marra M.A."/>
            <person name="Miller R.D."/>
            <person name="Nicholls R.D."/>
            <person name="Oda M."/>
            <person name="Papenfuss A.T."/>
            <person name="Parra Z.E."/>
            <person name="Pollock D.D."/>
            <person name="Ray D.A."/>
            <person name="Schein J.E."/>
            <person name="Speed T.P."/>
            <person name="Thompson K."/>
            <person name="VandeBerg J.L."/>
            <person name="Wade C.M."/>
            <person name="Walker J.A."/>
            <person name="Waters P.D."/>
            <person name="Webber C."/>
            <person name="Weidman J.R."/>
            <person name="Xie X."/>
            <person name="Zody M.C."/>
            <person name="Baldwin J."/>
            <person name="Abdouelleil A."/>
            <person name="Abdulkadir J."/>
            <person name="Abebe A."/>
            <person name="Abera B."/>
            <person name="Abreu J."/>
            <person name="Acer S.C."/>
            <person name="Aftuck L."/>
            <person name="Alexander A."/>
            <person name="An P."/>
            <person name="Anderson E."/>
            <person name="Anderson S."/>
            <person name="Arachi H."/>
            <person name="Azer M."/>
            <person name="Bachantsang P."/>
            <person name="Barry A."/>
            <person name="Bayul T."/>
            <person name="Berlin A."/>
            <person name="Bessette D."/>
            <person name="Bloom T."/>
            <person name="Bloom T."/>
            <person name="Boguslavskiy L."/>
            <person name="Bonnet C."/>
            <person name="Boukhgalter B."/>
            <person name="Bourzgui I."/>
            <person name="Brown A."/>
            <person name="Cahill P."/>
            <person name="Channer S."/>
            <person name="Cheshatsang Y."/>
            <person name="Chuda L."/>
            <person name="Citroen M."/>
            <person name="Collymore A."/>
            <person name="Cooke P."/>
            <person name="Costello M."/>
            <person name="D'Aco K."/>
            <person name="Daza R."/>
            <person name="De Haan G."/>
            <person name="DeGray S."/>
            <person name="DeMaso C."/>
            <person name="Dhargay N."/>
            <person name="Dooley K."/>
            <person name="Dooley E."/>
            <person name="Doricent M."/>
            <person name="Dorje P."/>
            <person name="Dorjee K."/>
            <person name="Dupes A."/>
            <person name="Elong R."/>
            <person name="Falk J."/>
            <person name="Farina A."/>
            <person name="Faro S."/>
            <person name="Ferguson D."/>
            <person name="Fisher S."/>
            <person name="Foley C.D."/>
            <person name="Franke A."/>
            <person name="Friedrich D."/>
            <person name="Gadbois L."/>
            <person name="Gearin G."/>
            <person name="Gearin C.R."/>
            <person name="Giannoukos G."/>
            <person name="Goode T."/>
            <person name="Graham J."/>
            <person name="Grandbois E."/>
            <person name="Grewal S."/>
            <person name="Gyaltsen K."/>
            <person name="Hafez N."/>
            <person name="Hagos B."/>
            <person name="Hall J."/>
            <person name="Henson C."/>
            <person name="Hollinger A."/>
            <person name="Honan T."/>
            <person name="Huard M.D."/>
            <person name="Hughes L."/>
            <person name="Hurhula B."/>
            <person name="Husby M.E."/>
            <person name="Kamat A."/>
            <person name="Kanga B."/>
            <person name="Kashin S."/>
            <person name="Khazanovich D."/>
            <person name="Kisner P."/>
            <person name="Lance K."/>
            <person name="Lara M."/>
            <person name="Lee W."/>
            <person name="Lennon N."/>
            <person name="Letendre F."/>
            <person name="LeVine R."/>
            <person name="Lipovsky A."/>
            <person name="Liu X."/>
            <person name="Liu J."/>
            <person name="Liu S."/>
            <person name="Lokyitsang T."/>
            <person name="Lokyitsang Y."/>
            <person name="Lubonja R."/>
            <person name="Lui A."/>
            <person name="MacDonald P."/>
            <person name="Magnisalis V."/>
            <person name="Maru K."/>
            <person name="Matthews C."/>
            <person name="McCusker W."/>
            <person name="McDonough S."/>
            <person name="Mehta T."/>
            <person name="Meldrim J."/>
            <person name="Meneus L."/>
            <person name="Mihai O."/>
            <person name="Mihalev A."/>
            <person name="Mihova T."/>
            <person name="Mittelman R."/>
            <person name="Mlenga V."/>
            <person name="Montmayeur A."/>
            <person name="Mulrain L."/>
            <person name="Navidi A."/>
            <person name="Naylor J."/>
            <person name="Negash T."/>
            <person name="Nguyen T."/>
            <person name="Nguyen N."/>
            <person name="Nicol R."/>
            <person name="Norbu C."/>
            <person name="Norbu N."/>
            <person name="Novod N."/>
            <person name="O'Neill B."/>
            <person name="Osman S."/>
            <person name="Markiewicz E."/>
            <person name="Oyono O.L."/>
            <person name="Patti C."/>
            <person name="Phunkhang P."/>
            <person name="Pierre F."/>
            <person name="Priest M."/>
            <person name="Raghuraman S."/>
            <person name="Rege F."/>
            <person name="Reyes R."/>
            <person name="Rise C."/>
            <person name="Rogov P."/>
            <person name="Ross K."/>
            <person name="Ryan E."/>
            <person name="Settipalli S."/>
            <person name="Shea T."/>
            <person name="Sherpa N."/>
            <person name="Shi L."/>
            <person name="Shih D."/>
            <person name="Sparrow T."/>
            <person name="Spaulding J."/>
            <person name="Stalker J."/>
            <person name="Stange-Thomann N."/>
            <person name="Stavropoulos S."/>
            <person name="Stone C."/>
            <person name="Strader C."/>
            <person name="Tesfaye S."/>
            <person name="Thomson T."/>
            <person name="Thoulutsang Y."/>
            <person name="Thoulutsang D."/>
            <person name="Topham K."/>
            <person name="Topping I."/>
            <person name="Tsamla T."/>
            <person name="Vassiliev H."/>
            <person name="Vo A."/>
            <person name="Wangchuk T."/>
            <person name="Wangdi T."/>
            <person name="Weiand M."/>
            <person name="Wilkinson J."/>
            <person name="Wilson A."/>
            <person name="Yadav S."/>
            <person name="Young G."/>
            <person name="Yu Q."/>
            <person name="Zembek L."/>
            <person name="Zhong D."/>
            <person name="Zimmer A."/>
            <person name="Zwirko Z."/>
            <person name="Jaffe D.B."/>
            <person name="Alvarez P."/>
            <person name="Brockman W."/>
            <person name="Butler J."/>
            <person name="Chin C."/>
            <person name="Gnerre S."/>
            <person name="MacCallum I."/>
            <person name="Graves J.A."/>
            <person name="Ponting C.P."/>
            <person name="Breen M."/>
            <person name="Samollow P.B."/>
            <person name="Lander E.S."/>
            <person name="Lindblad-Toh K."/>
        </authorList>
    </citation>
    <scope>NUCLEOTIDE SEQUENCE [LARGE SCALE GENOMIC DNA]</scope>
</reference>
<dbReference type="GO" id="GO:0005524">
    <property type="term" value="F:ATP binding"/>
    <property type="evidence" value="ECO:0007669"/>
    <property type="project" value="UniProtKB-KW"/>
</dbReference>
<dbReference type="GO" id="GO:0046872">
    <property type="term" value="F:metal ion binding"/>
    <property type="evidence" value="ECO:0007669"/>
    <property type="project" value="UniProtKB-KW"/>
</dbReference>
<dbReference type="Gene3D" id="1.10.230.10">
    <property type="entry name" value="Cytochrome P450-Terp, domain 2"/>
    <property type="match status" value="1"/>
</dbReference>
<evidence type="ECO:0000256" key="10">
    <source>
        <dbReference type="ARBA" id="ARBA00022840"/>
    </source>
</evidence>
<dbReference type="InterPro" id="IPR056749">
    <property type="entry name" value="Citrate_synth_N"/>
</dbReference>
<dbReference type="InterPro" id="IPR036969">
    <property type="entry name" value="Citrate_synthase_sf"/>
</dbReference>
<dbReference type="SUPFAM" id="SSF51735">
    <property type="entry name" value="NAD(P)-binding Rossmann-fold domains"/>
    <property type="match status" value="1"/>
</dbReference>
<evidence type="ECO:0000256" key="3">
    <source>
        <dbReference type="ARBA" id="ARBA00015259"/>
    </source>
</evidence>
<keyword evidence="7" id="KW-0808">Transferase</keyword>
<protein>
    <recommendedName>
        <fullName evidence="3">ATP-citrate synthase</fullName>
        <ecNumber evidence="2">2.3.3.8</ecNumber>
    </recommendedName>
</protein>
<keyword evidence="11" id="KW-0460">Magnesium</keyword>
<dbReference type="InterPro" id="IPR016143">
    <property type="entry name" value="Citrate_synth-like_sm_a-sub"/>
</dbReference>
<evidence type="ECO:0000259" key="15">
    <source>
        <dbReference type="SMART" id="SM00881"/>
    </source>
</evidence>
<dbReference type="SUPFAM" id="SSF48256">
    <property type="entry name" value="Citrate synthase"/>
    <property type="match status" value="1"/>
</dbReference>
<dbReference type="PROSITE" id="PS01216">
    <property type="entry name" value="SUCCINYL_COA_LIG_1"/>
    <property type="match status" value="1"/>
</dbReference>
<evidence type="ECO:0000256" key="8">
    <source>
        <dbReference type="ARBA" id="ARBA00022723"/>
    </source>
</evidence>
<evidence type="ECO:0000313" key="17">
    <source>
        <dbReference type="Proteomes" id="UP000002280"/>
    </source>
</evidence>
<dbReference type="FunFam" id="1.10.580.10:FF:000009">
    <property type="entry name" value="ATP-citrate synthase"/>
    <property type="match status" value="1"/>
</dbReference>
<evidence type="ECO:0000256" key="12">
    <source>
        <dbReference type="ARBA" id="ARBA00023098"/>
    </source>
</evidence>
<evidence type="ECO:0000256" key="11">
    <source>
        <dbReference type="ARBA" id="ARBA00022842"/>
    </source>
</evidence>
<keyword evidence="9" id="KW-0547">Nucleotide-binding</keyword>
<comment type="subcellular location">
    <subcellularLocation>
        <location evidence="1">Cytoplasm</location>
    </subcellularLocation>
</comment>
<dbReference type="FunFam" id="3.40.50.720:FF:000024">
    <property type="entry name" value="Probable ATP-citrate synthase"/>
    <property type="match status" value="1"/>
</dbReference>
<evidence type="ECO:0000256" key="9">
    <source>
        <dbReference type="ARBA" id="ARBA00022741"/>
    </source>
</evidence>
<keyword evidence="12" id="KW-0443">Lipid metabolism</keyword>
<proteinExistence type="predicted"/>
<gene>
    <name evidence="16" type="primary">ACLY</name>
</gene>
<dbReference type="Pfam" id="PF24948">
    <property type="entry name" value="Citrate_synth_N"/>
    <property type="match status" value="1"/>
</dbReference>
<dbReference type="InterPro" id="IPR017440">
    <property type="entry name" value="Cit_synth/succinyl-CoA_lig_AS"/>
</dbReference>
<dbReference type="GO" id="GO:0005737">
    <property type="term" value="C:cytoplasm"/>
    <property type="evidence" value="ECO:0007669"/>
    <property type="project" value="UniProtKB-SubCell"/>
</dbReference>
<reference evidence="16" key="2">
    <citation type="submission" date="2025-08" db="UniProtKB">
        <authorList>
            <consortium name="Ensembl"/>
        </authorList>
    </citation>
    <scope>IDENTIFICATION</scope>
</reference>
<organism evidence="16 17">
    <name type="scientific">Monodelphis domestica</name>
    <name type="common">Gray short-tailed opossum</name>
    <dbReference type="NCBI Taxonomy" id="13616"/>
    <lineage>
        <taxon>Eukaryota</taxon>
        <taxon>Metazoa</taxon>
        <taxon>Chordata</taxon>
        <taxon>Craniata</taxon>
        <taxon>Vertebrata</taxon>
        <taxon>Euteleostomi</taxon>
        <taxon>Mammalia</taxon>
        <taxon>Metatheria</taxon>
        <taxon>Didelphimorphia</taxon>
        <taxon>Didelphidae</taxon>
        <taxon>Monodelphis</taxon>
    </lineage>
</organism>
<dbReference type="Gene3D" id="3.40.50.720">
    <property type="entry name" value="NAD(P)-binding Rossmann-like Domain"/>
    <property type="match status" value="1"/>
</dbReference>
<evidence type="ECO:0000256" key="14">
    <source>
        <dbReference type="SAM" id="MobiDB-lite"/>
    </source>
</evidence>
<accession>A0A5F8H227</accession>
<keyword evidence="4" id="KW-0963">Cytoplasm</keyword>
<dbReference type="SMART" id="SM00881">
    <property type="entry name" value="CoA_binding"/>
    <property type="match status" value="1"/>
</dbReference>
<dbReference type="Gene3D" id="3.30.470.110">
    <property type="match status" value="1"/>
</dbReference>
<evidence type="ECO:0000256" key="4">
    <source>
        <dbReference type="ARBA" id="ARBA00022490"/>
    </source>
</evidence>
<keyword evidence="8" id="KW-0479">Metal-binding</keyword>
<reference evidence="16" key="3">
    <citation type="submission" date="2025-09" db="UniProtKB">
        <authorList>
            <consortium name="Ensembl"/>
        </authorList>
    </citation>
    <scope>IDENTIFICATION</scope>
</reference>
<dbReference type="CDD" id="cd06100">
    <property type="entry name" value="CCL_ACL-C"/>
    <property type="match status" value="1"/>
</dbReference>
<evidence type="ECO:0000256" key="2">
    <source>
        <dbReference type="ARBA" id="ARBA00012639"/>
    </source>
</evidence>
<dbReference type="FunFam" id="3.40.50.261:FF:000003">
    <property type="entry name" value="ATP-citrate synthase subunit"/>
    <property type="match status" value="1"/>
</dbReference>
<dbReference type="Pfam" id="PF00549">
    <property type="entry name" value="Ligase_CoA"/>
    <property type="match status" value="1"/>
</dbReference>
<dbReference type="PANTHER" id="PTHR23118">
    <property type="entry name" value="ATP-CITRATE SYNTHASE"/>
    <property type="match status" value="1"/>
</dbReference>
<dbReference type="GO" id="GO:0006629">
    <property type="term" value="P:lipid metabolic process"/>
    <property type="evidence" value="ECO:0007669"/>
    <property type="project" value="UniProtKB-KW"/>
</dbReference>
<evidence type="ECO:0000313" key="16">
    <source>
        <dbReference type="Ensembl" id="ENSMODP00000053965.1"/>
    </source>
</evidence>
<dbReference type="InterPro" id="IPR036291">
    <property type="entry name" value="NAD(P)-bd_dom_sf"/>
</dbReference>
<dbReference type="Bgee" id="ENSMODG00000014738">
    <property type="expression patterns" value="Expressed in extraembryonic membrane and 19 other cell types or tissues"/>
</dbReference>
<comment type="catalytic activity">
    <reaction evidence="13">
        <text>oxaloacetate + acetyl-CoA + ADP + phosphate = citrate + ATP + CoA</text>
        <dbReference type="Rhea" id="RHEA:21160"/>
        <dbReference type="ChEBI" id="CHEBI:16452"/>
        <dbReference type="ChEBI" id="CHEBI:16947"/>
        <dbReference type="ChEBI" id="CHEBI:30616"/>
        <dbReference type="ChEBI" id="CHEBI:43474"/>
        <dbReference type="ChEBI" id="CHEBI:57287"/>
        <dbReference type="ChEBI" id="CHEBI:57288"/>
        <dbReference type="ChEBI" id="CHEBI:456216"/>
        <dbReference type="EC" id="2.3.3.8"/>
    </reaction>
    <physiologicalReaction direction="right-to-left" evidence="13">
        <dbReference type="Rhea" id="RHEA:21162"/>
    </physiologicalReaction>
</comment>
<keyword evidence="10" id="KW-0067">ATP-binding</keyword>
<keyword evidence="5" id="KW-0444">Lipid biosynthesis</keyword>